<keyword evidence="5 10" id="KW-0812">Transmembrane</keyword>
<comment type="caution">
    <text evidence="13">The sequence shown here is derived from an EMBL/GenBank/DDBJ whole genome shotgun (WGS) entry which is preliminary data.</text>
</comment>
<comment type="similarity">
    <text evidence="3 10">Belongs to the COX11/CtaG family.</text>
</comment>
<gene>
    <name evidence="10 13" type="primary">ctaG</name>
    <name evidence="13" type="ORF">GCM10011322_46020</name>
</gene>
<dbReference type="GO" id="GO:0005507">
    <property type="term" value="F:copper ion binding"/>
    <property type="evidence" value="ECO:0007669"/>
    <property type="project" value="InterPro"/>
</dbReference>
<feature type="transmembrane region" description="Helical" evidence="12">
    <location>
        <begin position="20"/>
        <end position="38"/>
    </location>
</feature>
<dbReference type="RefSeq" id="WP_188915631.1">
    <property type="nucleotide sequence ID" value="NZ_BMMF01000018.1"/>
</dbReference>
<evidence type="ECO:0000256" key="11">
    <source>
        <dbReference type="SAM" id="MobiDB-lite"/>
    </source>
</evidence>
<dbReference type="AlphaFoldDB" id="A0A917QKY2"/>
<dbReference type="InterPro" id="IPR007533">
    <property type="entry name" value="Cyt_c_oxidase_assmbl_CtaG"/>
</dbReference>
<reference evidence="13 14" key="1">
    <citation type="journal article" date="2014" name="Int. J. Syst. Evol. Microbiol.">
        <title>Complete genome sequence of Corynebacterium casei LMG S-19264T (=DSM 44701T), isolated from a smear-ripened cheese.</title>
        <authorList>
            <consortium name="US DOE Joint Genome Institute (JGI-PGF)"/>
            <person name="Walter F."/>
            <person name="Albersmeier A."/>
            <person name="Kalinowski J."/>
            <person name="Ruckert C."/>
        </authorList>
    </citation>
    <scope>NUCLEOTIDE SEQUENCE [LARGE SCALE GENOMIC DNA]</scope>
    <source>
        <strain evidence="13 14">CGMCC 1.9161</strain>
    </source>
</reference>
<proteinExistence type="inferred from homology"/>
<dbReference type="Proteomes" id="UP000600449">
    <property type="component" value="Unassembled WGS sequence"/>
</dbReference>
<comment type="subcellular location">
    <subcellularLocation>
        <location evidence="2 10">Cell inner membrane</location>
        <topology evidence="2 10">Single-pass type II membrane protein</topology>
        <orientation evidence="2 10">Periplasmic side</orientation>
    </subcellularLocation>
</comment>
<accession>A0A917QKY2</accession>
<dbReference type="PANTHER" id="PTHR21320:SF3">
    <property type="entry name" value="CYTOCHROME C OXIDASE ASSEMBLY PROTEIN COX11, MITOCHONDRIAL-RELATED"/>
    <property type="match status" value="1"/>
</dbReference>
<dbReference type="PIRSF" id="PIRSF005413">
    <property type="entry name" value="COX11"/>
    <property type="match status" value="1"/>
</dbReference>
<keyword evidence="6 10" id="KW-0735">Signal-anchor</keyword>
<evidence type="ECO:0000256" key="2">
    <source>
        <dbReference type="ARBA" id="ARBA00004382"/>
    </source>
</evidence>
<dbReference type="PANTHER" id="PTHR21320">
    <property type="entry name" value="CYTOCHROME C OXIDASE ASSEMBLY PROTEIN COX11-RELATED"/>
    <property type="match status" value="1"/>
</dbReference>
<evidence type="ECO:0000256" key="8">
    <source>
        <dbReference type="ARBA" id="ARBA00023008"/>
    </source>
</evidence>
<keyword evidence="7 10" id="KW-1133">Transmembrane helix</keyword>
<evidence type="ECO:0000256" key="6">
    <source>
        <dbReference type="ARBA" id="ARBA00022968"/>
    </source>
</evidence>
<keyword evidence="14" id="KW-1185">Reference proteome</keyword>
<dbReference type="Gene3D" id="2.60.370.10">
    <property type="entry name" value="Ctag/Cox11"/>
    <property type="match status" value="1"/>
</dbReference>
<evidence type="ECO:0000256" key="10">
    <source>
        <dbReference type="HAMAP-Rule" id="MF_00155"/>
    </source>
</evidence>
<dbReference type="NCBIfam" id="NF003465">
    <property type="entry name" value="PRK05089.1"/>
    <property type="match status" value="1"/>
</dbReference>
<dbReference type="SUPFAM" id="SSF110111">
    <property type="entry name" value="Ctag/Cox11"/>
    <property type="match status" value="1"/>
</dbReference>
<evidence type="ECO:0000256" key="12">
    <source>
        <dbReference type="SAM" id="Phobius"/>
    </source>
</evidence>
<feature type="topological domain" description="Cytoplasmic" evidence="10">
    <location>
        <begin position="1"/>
        <end position="14"/>
    </location>
</feature>
<feature type="region of interest" description="Disordered" evidence="11">
    <location>
        <begin position="189"/>
        <end position="210"/>
    </location>
</feature>
<dbReference type="EMBL" id="BMMF01000018">
    <property type="protein sequence ID" value="GGK54006.1"/>
    <property type="molecule type" value="Genomic_DNA"/>
</dbReference>
<evidence type="ECO:0000256" key="4">
    <source>
        <dbReference type="ARBA" id="ARBA00015384"/>
    </source>
</evidence>
<evidence type="ECO:0000256" key="3">
    <source>
        <dbReference type="ARBA" id="ARBA00009620"/>
    </source>
</evidence>
<keyword evidence="10" id="KW-1003">Cell membrane</keyword>
<dbReference type="InterPro" id="IPR023471">
    <property type="entry name" value="CtaG/Cox11_dom_sf"/>
</dbReference>
<evidence type="ECO:0000256" key="7">
    <source>
        <dbReference type="ARBA" id="ARBA00022989"/>
    </source>
</evidence>
<keyword evidence="9 10" id="KW-0472">Membrane</keyword>
<dbReference type="Pfam" id="PF04442">
    <property type="entry name" value="CtaG_Cox11"/>
    <property type="match status" value="1"/>
</dbReference>
<comment type="function">
    <text evidence="1 10">Exerts its effect at some terminal stage of cytochrome c oxidase synthesis, probably by being involved in the insertion of the copper B into subunit I.</text>
</comment>
<evidence type="ECO:0000313" key="14">
    <source>
        <dbReference type="Proteomes" id="UP000600449"/>
    </source>
</evidence>
<dbReference type="GO" id="GO:0005886">
    <property type="term" value="C:plasma membrane"/>
    <property type="evidence" value="ECO:0007669"/>
    <property type="project" value="UniProtKB-SubCell"/>
</dbReference>
<name>A0A917QKY2_9HYPH</name>
<dbReference type="GO" id="GO:0008535">
    <property type="term" value="P:respiratory chain complex IV assembly"/>
    <property type="evidence" value="ECO:0007669"/>
    <property type="project" value="UniProtKB-UniRule"/>
</dbReference>
<dbReference type="FunFam" id="2.60.370.10:FF:000001">
    <property type="entry name" value="COX11 cytochrome c oxidase assembly homolog"/>
    <property type="match status" value="1"/>
</dbReference>
<evidence type="ECO:0000313" key="13">
    <source>
        <dbReference type="EMBL" id="GGK54006.1"/>
    </source>
</evidence>
<dbReference type="HAMAP" id="MF_00155">
    <property type="entry name" value="CtaG"/>
    <property type="match status" value="1"/>
</dbReference>
<keyword evidence="10" id="KW-0997">Cell inner membrane</keyword>
<organism evidence="13 14">
    <name type="scientific">Salinarimonas ramus</name>
    <dbReference type="NCBI Taxonomy" id="690164"/>
    <lineage>
        <taxon>Bacteria</taxon>
        <taxon>Pseudomonadati</taxon>
        <taxon>Pseudomonadota</taxon>
        <taxon>Alphaproteobacteria</taxon>
        <taxon>Hyphomicrobiales</taxon>
        <taxon>Salinarimonadaceae</taxon>
        <taxon>Salinarimonas</taxon>
    </lineage>
</organism>
<evidence type="ECO:0000256" key="9">
    <source>
        <dbReference type="ARBA" id="ARBA00023136"/>
    </source>
</evidence>
<sequence length="210" mass="22431">MTQTTETNDATQARAVRRTVVTCVSVVAGMIGLAYASVPLYDLFCRITGFGGTPIVGTAEAGTILDETVKVRFDANVSRDLGWRFAAEAPQVEVRIGETQTVFYRVSNPAEEPRAGVATFNVTPAVAGQYFVKLQCFCFTENTLAAGETMDSAVMFYIDPAIVDDPAARDISTITLSYTYFPSKNGEPLEGGEPITNAAAPVPTVTPPTL</sequence>
<keyword evidence="8 10" id="KW-0186">Copper</keyword>
<evidence type="ECO:0000256" key="1">
    <source>
        <dbReference type="ARBA" id="ARBA00004007"/>
    </source>
</evidence>
<evidence type="ECO:0000256" key="5">
    <source>
        <dbReference type="ARBA" id="ARBA00022692"/>
    </source>
</evidence>
<protein>
    <recommendedName>
        <fullName evidence="4 10">Cytochrome c oxidase assembly protein CtaG</fullName>
    </recommendedName>
</protein>
<feature type="topological domain" description="Periplasmic" evidence="10">
    <location>
        <begin position="38"/>
        <end position="210"/>
    </location>
</feature>